<dbReference type="Pfam" id="PF11871">
    <property type="entry name" value="DUF3391"/>
    <property type="match status" value="1"/>
</dbReference>
<reference evidence="2 3" key="1">
    <citation type="submission" date="2019-01" db="EMBL/GenBank/DDBJ databases">
        <title>Geovibrio thiophilus DSM 11263, complete genome.</title>
        <authorList>
            <person name="Spring S."/>
            <person name="Bunk B."/>
            <person name="Sproer C."/>
        </authorList>
    </citation>
    <scope>NUCLEOTIDE SEQUENCE [LARGE SCALE GENOMIC DNA]</scope>
    <source>
        <strain evidence="2 3">DSM 11263</strain>
    </source>
</reference>
<protein>
    <submittedName>
        <fullName evidence="2">HD-GYP domain-containing protein</fullName>
    </submittedName>
</protein>
<dbReference type="PANTHER" id="PTHR43155">
    <property type="entry name" value="CYCLIC DI-GMP PHOSPHODIESTERASE PA4108-RELATED"/>
    <property type="match status" value="1"/>
</dbReference>
<dbReference type="AlphaFoldDB" id="A0A3R5XW48"/>
<dbReference type="InterPro" id="IPR006675">
    <property type="entry name" value="HDIG_dom"/>
</dbReference>
<proteinExistence type="predicted"/>
<dbReference type="KEGG" id="gtl:EP073_03660"/>
<evidence type="ECO:0000259" key="1">
    <source>
        <dbReference type="PROSITE" id="PS51832"/>
    </source>
</evidence>
<dbReference type="InterPro" id="IPR021812">
    <property type="entry name" value="DUF3391"/>
</dbReference>
<evidence type="ECO:0000313" key="2">
    <source>
        <dbReference type="EMBL" id="QAR32530.1"/>
    </source>
</evidence>
<dbReference type="PANTHER" id="PTHR43155:SF2">
    <property type="entry name" value="CYCLIC DI-GMP PHOSPHODIESTERASE PA4108"/>
    <property type="match status" value="1"/>
</dbReference>
<dbReference type="Pfam" id="PF13487">
    <property type="entry name" value="HD_5"/>
    <property type="match status" value="1"/>
</dbReference>
<dbReference type="SMART" id="SM00471">
    <property type="entry name" value="HDc"/>
    <property type="match status" value="1"/>
</dbReference>
<dbReference type="SUPFAM" id="SSF109604">
    <property type="entry name" value="HD-domain/PDEase-like"/>
    <property type="match status" value="1"/>
</dbReference>
<dbReference type="InterPro" id="IPR037522">
    <property type="entry name" value="HD_GYP_dom"/>
</dbReference>
<organism evidence="2 3">
    <name type="scientific">Geovibrio thiophilus</name>
    <dbReference type="NCBI Taxonomy" id="139438"/>
    <lineage>
        <taxon>Bacteria</taxon>
        <taxon>Pseudomonadati</taxon>
        <taxon>Deferribacterota</taxon>
        <taxon>Deferribacteres</taxon>
        <taxon>Deferribacterales</taxon>
        <taxon>Geovibrionaceae</taxon>
        <taxon>Geovibrio</taxon>
    </lineage>
</organism>
<dbReference type="CDD" id="cd00077">
    <property type="entry name" value="HDc"/>
    <property type="match status" value="1"/>
</dbReference>
<sequence>MKRIPLSDIQKGMIIARLDKQGVHFPFYGQVITDLNFIEELKSQGVGYVYLADPEEERLHFSFENFGLARKDDLRPPCRKAEGEPDDEENMRPGVFSPGNNLIFAKKIRQRARDNVKSIFDKIASGSLPDLDAARSVTDEFVSTCLYKNEVFMNMLLVKEALECEVNHAINVSILSIALGRRLGLPTYELENLGMAGLLHDIGMLILPEYVYKDSGKLSDNELETLKSHAEKGFEMLKRCGGLNESVLQAVLQHHEKANGTGYPEGLLERQITKNAKIVAIADTYDTITSDRPYSKGRSPVQAIKLIFGWSGRHFNETLVKFFVSLLGVYPVGTVLRLESGETGIVYEVSRGSSTKPKILVIMDENGNETEPFPMDLNTKNIVTGQPLKTIKEALTPDQITTDIFSVLEKYLFSGK</sequence>
<evidence type="ECO:0000313" key="3">
    <source>
        <dbReference type="Proteomes" id="UP000287502"/>
    </source>
</evidence>
<dbReference type="OrthoDB" id="9764808at2"/>
<keyword evidence="3" id="KW-1185">Reference proteome</keyword>
<dbReference type="NCBIfam" id="TIGR00277">
    <property type="entry name" value="HDIG"/>
    <property type="match status" value="1"/>
</dbReference>
<dbReference type="PROSITE" id="PS51832">
    <property type="entry name" value="HD_GYP"/>
    <property type="match status" value="1"/>
</dbReference>
<gene>
    <name evidence="2" type="ORF">EP073_03660</name>
</gene>
<dbReference type="RefSeq" id="WP_128465817.1">
    <property type="nucleotide sequence ID" value="NZ_CP035108.1"/>
</dbReference>
<dbReference type="InterPro" id="IPR003607">
    <property type="entry name" value="HD/PDEase_dom"/>
</dbReference>
<dbReference type="EMBL" id="CP035108">
    <property type="protein sequence ID" value="QAR32530.1"/>
    <property type="molecule type" value="Genomic_DNA"/>
</dbReference>
<name>A0A3R5XW48_9BACT</name>
<accession>A0A3R5XW48</accession>
<feature type="domain" description="HD-GYP" evidence="1">
    <location>
        <begin position="143"/>
        <end position="339"/>
    </location>
</feature>
<dbReference type="Gene3D" id="1.10.3210.10">
    <property type="entry name" value="Hypothetical protein af1432"/>
    <property type="match status" value="1"/>
</dbReference>
<dbReference type="Proteomes" id="UP000287502">
    <property type="component" value="Chromosome"/>
</dbReference>